<dbReference type="EMBL" id="CP097505">
    <property type="protein sequence ID" value="URD93794.1"/>
    <property type="molecule type" value="Genomic_DNA"/>
</dbReference>
<dbReference type="EMBL" id="CP097505">
    <property type="protein sequence ID" value="URD93796.1"/>
    <property type="molecule type" value="Genomic_DNA"/>
</dbReference>
<dbReference type="InterPro" id="IPR034751">
    <property type="entry name" value="Yippee"/>
</dbReference>
<organism evidence="6 7">
    <name type="scientific">Musa troglodytarum</name>
    <name type="common">fe'i banana</name>
    <dbReference type="NCBI Taxonomy" id="320322"/>
    <lineage>
        <taxon>Eukaryota</taxon>
        <taxon>Viridiplantae</taxon>
        <taxon>Streptophyta</taxon>
        <taxon>Embryophyta</taxon>
        <taxon>Tracheophyta</taxon>
        <taxon>Spermatophyta</taxon>
        <taxon>Magnoliopsida</taxon>
        <taxon>Liliopsida</taxon>
        <taxon>Zingiberales</taxon>
        <taxon>Musaceae</taxon>
        <taxon>Musa</taxon>
    </lineage>
</organism>
<evidence type="ECO:0000313" key="7">
    <source>
        <dbReference type="Proteomes" id="UP001055439"/>
    </source>
</evidence>
<dbReference type="PROSITE" id="PS51792">
    <property type="entry name" value="YIPPEE"/>
    <property type="match status" value="1"/>
</dbReference>
<keyword evidence="7" id="KW-1185">Reference proteome</keyword>
<reference evidence="6" key="1">
    <citation type="submission" date="2022-05" db="EMBL/GenBank/DDBJ databases">
        <title>The Musa troglodytarum L. genome provides insights into the mechanism of non-climacteric behaviour and enrichment of carotenoids.</title>
        <authorList>
            <person name="Wang J."/>
        </authorList>
    </citation>
    <scope>NUCLEOTIDE SEQUENCE</scope>
    <source>
        <tissue evidence="6">Leaf</tissue>
    </source>
</reference>
<dbReference type="Pfam" id="PF03226">
    <property type="entry name" value="Yippee-Mis18"/>
    <property type="match status" value="1"/>
</dbReference>
<dbReference type="EMBL" id="CP097505">
    <property type="protein sequence ID" value="URD93795.1"/>
    <property type="molecule type" value="Genomic_DNA"/>
</dbReference>
<keyword evidence="2" id="KW-0479">Metal-binding</keyword>
<evidence type="ECO:0000259" key="5">
    <source>
        <dbReference type="PROSITE" id="PS51792"/>
    </source>
</evidence>
<sequence length="113" mass="12613">MAAQDAGRVAAGRPGPRVYSCRNCRTHISRSDKIIAETQELHGPATLFYRAVNIYMGPEQDWRLLAGGLCRVADVYCCGCDECLGWKYTRSHDVPNMFKVGKFCIDSPKIVVE</sequence>
<dbReference type="Proteomes" id="UP001055439">
    <property type="component" value="Chromosome 3"/>
</dbReference>
<accession>A0A9E7JVB8</accession>
<dbReference type="InterPro" id="IPR004910">
    <property type="entry name" value="Yippee/Mis18/Cereblon"/>
</dbReference>
<evidence type="ECO:0000256" key="4">
    <source>
        <dbReference type="RuleBase" id="RU110713"/>
    </source>
</evidence>
<dbReference type="InterPro" id="IPR039058">
    <property type="entry name" value="Yippee_fam"/>
</dbReference>
<feature type="domain" description="Yippee" evidence="5">
    <location>
        <begin position="17"/>
        <end position="113"/>
    </location>
</feature>
<evidence type="ECO:0000256" key="3">
    <source>
        <dbReference type="ARBA" id="ARBA00022833"/>
    </source>
</evidence>
<dbReference type="OrthoDB" id="6407410at2759"/>
<evidence type="ECO:0000256" key="2">
    <source>
        <dbReference type="ARBA" id="ARBA00022723"/>
    </source>
</evidence>
<evidence type="ECO:0000256" key="1">
    <source>
        <dbReference type="ARBA" id="ARBA00005613"/>
    </source>
</evidence>
<comment type="similarity">
    <text evidence="1 4">Belongs to the yippee family.</text>
</comment>
<name>A0A9E7JVB8_9LILI</name>
<gene>
    <name evidence="6" type="ORF">MUK42_01227</name>
</gene>
<proteinExistence type="inferred from homology"/>
<protein>
    <recommendedName>
        <fullName evidence="4">Protein yippee-like</fullName>
    </recommendedName>
</protein>
<dbReference type="GO" id="GO:0046872">
    <property type="term" value="F:metal ion binding"/>
    <property type="evidence" value="ECO:0007669"/>
    <property type="project" value="UniProtKB-KW"/>
</dbReference>
<dbReference type="PANTHER" id="PTHR13848">
    <property type="entry name" value="PROTEIN YIPPEE-LIKE CG15309-RELATED"/>
    <property type="match status" value="1"/>
</dbReference>
<evidence type="ECO:0000313" key="6">
    <source>
        <dbReference type="EMBL" id="URD93794.1"/>
    </source>
</evidence>
<dbReference type="AlphaFoldDB" id="A0A9E7JVB8"/>
<keyword evidence="3" id="KW-0862">Zinc</keyword>